<organism evidence="1 2">
    <name type="scientific">Lithocarpus litseifolius</name>
    <dbReference type="NCBI Taxonomy" id="425828"/>
    <lineage>
        <taxon>Eukaryota</taxon>
        <taxon>Viridiplantae</taxon>
        <taxon>Streptophyta</taxon>
        <taxon>Embryophyta</taxon>
        <taxon>Tracheophyta</taxon>
        <taxon>Spermatophyta</taxon>
        <taxon>Magnoliopsida</taxon>
        <taxon>eudicotyledons</taxon>
        <taxon>Gunneridae</taxon>
        <taxon>Pentapetalae</taxon>
        <taxon>rosids</taxon>
        <taxon>fabids</taxon>
        <taxon>Fagales</taxon>
        <taxon>Fagaceae</taxon>
        <taxon>Lithocarpus</taxon>
    </lineage>
</organism>
<sequence length="289" mass="32724">MEIEHNVWDPKSILNNNLQSSLIARIYKAKYFPYCDILGAKLGCNPSYAWRSIYNSLEVIKRGIRWRVRNGKMIHIWEDKWLPTPITHKVCSPQQDIGDFPMVSSLINEEIRHWKVDKVKRHFLPFEAETILNIPLSYNLLEDSIIWMGNKQGVFSVKSAYYVALPFVEKSKVGECSIGDSRTRLWKKVWQLQLPAKEDYKNAIVYNHVKQQSPDVGWAAPPPKTYKINVDGATAGALGKSSVGVVIQDSGGMVEAAACKVLNGDYDAAVTKAFAVDEGIWLAKEMELH</sequence>
<comment type="caution">
    <text evidence="1">The sequence shown here is derived from an EMBL/GenBank/DDBJ whole genome shotgun (WGS) entry which is preliminary data.</text>
</comment>
<evidence type="ECO:0000313" key="1">
    <source>
        <dbReference type="EMBL" id="KAK9990557.1"/>
    </source>
</evidence>
<protein>
    <recommendedName>
        <fullName evidence="3">RNase H type-1 domain-containing protein</fullName>
    </recommendedName>
</protein>
<evidence type="ECO:0000313" key="2">
    <source>
        <dbReference type="Proteomes" id="UP001459277"/>
    </source>
</evidence>
<gene>
    <name evidence="1" type="ORF">SO802_025542</name>
</gene>
<name>A0AAW2BZL8_9ROSI</name>
<proteinExistence type="predicted"/>
<dbReference type="EMBL" id="JAZDWU010000009">
    <property type="protein sequence ID" value="KAK9990557.1"/>
    <property type="molecule type" value="Genomic_DNA"/>
</dbReference>
<evidence type="ECO:0008006" key="3">
    <source>
        <dbReference type="Google" id="ProtNLM"/>
    </source>
</evidence>
<dbReference type="AlphaFoldDB" id="A0AAW2BZL8"/>
<keyword evidence="2" id="KW-1185">Reference proteome</keyword>
<dbReference type="Proteomes" id="UP001459277">
    <property type="component" value="Unassembled WGS sequence"/>
</dbReference>
<reference evidence="1 2" key="1">
    <citation type="submission" date="2024-01" db="EMBL/GenBank/DDBJ databases">
        <title>A telomere-to-telomere, gap-free genome of sweet tea (Lithocarpus litseifolius).</title>
        <authorList>
            <person name="Zhou J."/>
        </authorList>
    </citation>
    <scope>NUCLEOTIDE SEQUENCE [LARGE SCALE GENOMIC DNA]</scope>
    <source>
        <strain evidence="1">Zhou-2022a</strain>
        <tissue evidence="1">Leaf</tissue>
    </source>
</reference>
<accession>A0AAW2BZL8</accession>